<evidence type="ECO:0000256" key="16">
    <source>
        <dbReference type="ARBA" id="ARBA00048493"/>
    </source>
</evidence>
<dbReference type="NCBIfam" id="TIGR01173">
    <property type="entry name" value="glmU"/>
    <property type="match status" value="1"/>
</dbReference>
<evidence type="ECO:0000259" key="19">
    <source>
        <dbReference type="Pfam" id="PF12804"/>
    </source>
</evidence>
<dbReference type="EC" id="2.7.7.23" evidence="18"/>
<feature type="binding site" evidence="18">
    <location>
        <position position="71"/>
    </location>
    <ligand>
        <name>UDP-N-acetyl-alpha-D-glucosamine</name>
        <dbReference type="ChEBI" id="CHEBI:57705"/>
    </ligand>
</feature>
<evidence type="ECO:0000256" key="3">
    <source>
        <dbReference type="ARBA" id="ARBA00007947"/>
    </source>
</evidence>
<dbReference type="InterPro" id="IPR029044">
    <property type="entry name" value="Nucleotide-diphossugar_trans"/>
</dbReference>
<comment type="pathway">
    <text evidence="18">Bacterial outer membrane biogenesis; LPS lipid A biosynthesis.</text>
</comment>
<dbReference type="Pfam" id="PF12804">
    <property type="entry name" value="NTP_transf_3"/>
    <property type="match status" value="1"/>
</dbReference>
<feature type="binding site" evidence="18">
    <location>
        <position position="138"/>
    </location>
    <ligand>
        <name>UDP-N-acetyl-alpha-D-glucosamine</name>
        <dbReference type="ChEBI" id="CHEBI:57705"/>
    </ligand>
</feature>
<evidence type="ECO:0000256" key="11">
    <source>
        <dbReference type="ARBA" id="ARBA00022984"/>
    </source>
</evidence>
<comment type="cofactor">
    <cofactor evidence="18">
        <name>Mg(2+)</name>
        <dbReference type="ChEBI" id="CHEBI:18420"/>
    </cofactor>
    <text evidence="18">Binds 1 Mg(2+) ion per subunit.</text>
</comment>
<evidence type="ECO:0000256" key="15">
    <source>
        <dbReference type="ARBA" id="ARBA00048247"/>
    </source>
</evidence>
<dbReference type="GO" id="GO:0071555">
    <property type="term" value="P:cell wall organization"/>
    <property type="evidence" value="ECO:0007669"/>
    <property type="project" value="UniProtKB-KW"/>
</dbReference>
<comment type="similarity">
    <text evidence="2 18">In the C-terminal section; belongs to the transferase hexapeptide repeat family.</text>
</comment>
<evidence type="ECO:0000256" key="4">
    <source>
        <dbReference type="ARBA" id="ARBA00022490"/>
    </source>
</evidence>
<feature type="binding site" evidence="18">
    <location>
        <position position="331"/>
    </location>
    <ligand>
        <name>UDP-N-acetyl-alpha-D-glucosamine</name>
        <dbReference type="ChEBI" id="CHEBI:57705"/>
    </ligand>
</feature>
<evidence type="ECO:0000256" key="17">
    <source>
        <dbReference type="ARBA" id="ARBA00049628"/>
    </source>
</evidence>
<dbReference type="GO" id="GO:0006048">
    <property type="term" value="P:UDP-N-acetylglucosamine biosynthetic process"/>
    <property type="evidence" value="ECO:0007669"/>
    <property type="project" value="InterPro"/>
</dbReference>
<dbReference type="Proteomes" id="UP001168575">
    <property type="component" value="Unassembled WGS sequence"/>
</dbReference>
<feature type="binding site" evidence="18">
    <location>
        <position position="349"/>
    </location>
    <ligand>
        <name>UDP-N-acetyl-alpha-D-glucosamine</name>
        <dbReference type="ChEBI" id="CHEBI:57705"/>
    </ligand>
</feature>
<feature type="binding site" evidence="18">
    <location>
        <position position="226"/>
    </location>
    <ligand>
        <name>Mg(2+)</name>
        <dbReference type="ChEBI" id="CHEBI:18420"/>
    </ligand>
</feature>
<dbReference type="GO" id="GO:0003977">
    <property type="term" value="F:UDP-N-acetylglucosamine diphosphorylase activity"/>
    <property type="evidence" value="ECO:0007669"/>
    <property type="project" value="UniProtKB-UniRule"/>
</dbReference>
<dbReference type="NCBIfam" id="NF010934">
    <property type="entry name" value="PRK14354.1"/>
    <property type="match status" value="1"/>
</dbReference>
<dbReference type="InterPro" id="IPR005882">
    <property type="entry name" value="Bifunctional_GlmU"/>
</dbReference>
<feature type="region of interest" description="Pyrophosphorylase" evidence="18">
    <location>
        <begin position="1"/>
        <end position="228"/>
    </location>
</feature>
<feature type="region of interest" description="N-acetyltransferase" evidence="18">
    <location>
        <begin position="250"/>
        <end position="450"/>
    </location>
</feature>
<keyword evidence="7 18" id="KW-0479">Metal-binding</keyword>
<keyword evidence="8 18" id="KW-0677">Repeat</keyword>
<dbReference type="GO" id="GO:0019134">
    <property type="term" value="F:glucosamine-1-phosphate N-acetyltransferase activity"/>
    <property type="evidence" value="ECO:0007669"/>
    <property type="project" value="UniProtKB-UniRule"/>
</dbReference>
<feature type="binding site" evidence="18">
    <location>
        <begin position="76"/>
        <end position="77"/>
    </location>
    <ligand>
        <name>UDP-N-acetyl-alpha-D-glucosamine</name>
        <dbReference type="ChEBI" id="CHEBI:57705"/>
    </ligand>
</feature>
<dbReference type="CDD" id="cd02540">
    <property type="entry name" value="GT2_GlmU_N_bac"/>
    <property type="match status" value="1"/>
</dbReference>
<dbReference type="GO" id="GO:0000287">
    <property type="term" value="F:magnesium ion binding"/>
    <property type="evidence" value="ECO:0007669"/>
    <property type="project" value="UniProtKB-UniRule"/>
</dbReference>
<feature type="binding site" evidence="18">
    <location>
        <position position="364"/>
    </location>
    <ligand>
        <name>UDP-N-acetyl-alpha-D-glucosamine</name>
        <dbReference type="ChEBI" id="CHEBI:57705"/>
    </ligand>
</feature>
<feature type="binding site" evidence="18">
    <location>
        <position position="101"/>
    </location>
    <ligand>
        <name>Mg(2+)</name>
        <dbReference type="ChEBI" id="CHEBI:18420"/>
    </ligand>
</feature>
<keyword evidence="4 18" id="KW-0963">Cytoplasm</keyword>
<dbReference type="PANTHER" id="PTHR43584:SF3">
    <property type="entry name" value="BIFUNCTIONAL PROTEIN GLMU"/>
    <property type="match status" value="1"/>
</dbReference>
<comment type="subcellular location">
    <subcellularLocation>
        <location evidence="1 18">Cytoplasm</location>
    </subcellularLocation>
</comment>
<feature type="binding site" evidence="18">
    <location>
        <position position="168"/>
    </location>
    <ligand>
        <name>UDP-N-acetyl-alpha-D-glucosamine</name>
        <dbReference type="ChEBI" id="CHEBI:57705"/>
    </ligand>
</feature>
<comment type="pathway">
    <text evidence="18">Nucleotide-sugar biosynthesis; UDP-N-acetyl-alpha-D-glucosamine biosynthesis; N-acetyl-alpha-D-glucosamine 1-phosphate from alpha-D-glucosamine 6-phosphate (route II): step 2/2.</text>
</comment>
<feature type="binding site" evidence="18">
    <location>
        <position position="378"/>
    </location>
    <ligand>
        <name>acetyl-CoA</name>
        <dbReference type="ChEBI" id="CHEBI:57288"/>
    </ligand>
</feature>
<accession>A0AA43RHC9</accession>
<dbReference type="HAMAP" id="MF_01631">
    <property type="entry name" value="GlmU"/>
    <property type="match status" value="1"/>
</dbReference>
<comment type="pathway">
    <text evidence="18">Nucleotide-sugar biosynthesis; UDP-N-acetyl-alpha-D-glucosamine biosynthesis; UDP-N-acetyl-alpha-D-glucosamine from N-acetyl-alpha-D-glucosamine 1-phosphate: step 1/1.</text>
</comment>
<evidence type="ECO:0000256" key="9">
    <source>
        <dbReference type="ARBA" id="ARBA00022842"/>
    </source>
</evidence>
<dbReference type="GO" id="GO:0016020">
    <property type="term" value="C:membrane"/>
    <property type="evidence" value="ECO:0007669"/>
    <property type="project" value="GOC"/>
</dbReference>
<dbReference type="EC" id="2.3.1.157" evidence="18"/>
<dbReference type="InterPro" id="IPR001451">
    <property type="entry name" value="Hexapep"/>
</dbReference>
<keyword evidence="6 18" id="KW-0548">Nucleotidyltransferase</keyword>
<dbReference type="InterPro" id="IPR018357">
    <property type="entry name" value="Hexapep_transf_CS"/>
</dbReference>
<sequence length="450" mass="48282">MSLSTIILAAGAGTRMKSKKPKVAHEIFGKPLVRYAIDSAKGAGAERIVCVVGFEREQIEPLCEGCDTCVQENRLGTGDAVNAARELFEGATGSVIVTYADCPLVTPETLKKLVEARESSNSAVSVLTTEFDDPTGYGRIVRDESGNIVRNVEEKDCTDEQRKIKECNTGFYCFDVETLFDALSKVTNDNAQGEYYLTDTLEILSNEGKKVTSVSAEDKTELLGVNSRVQLSEATKIMQHRINKKHMEAGVTMWDEASTIIGPDVEIASDVEIWPNTMLLGTTKIGGDSVVGPNTRLTNTEVGQGCRVDETIAVDSFIDDGATTGPRCYLRPGAHLCKNSKAGTCVEIKKSTVGEGSKVPHLSYIGDTTIGTGVNLGAGTITCNYDGVNKHKTEIGNDTFVGSSTMLVAPVKLGDNVVVAAGSVITEEVPDDSLAFGRARQTNKVDRFKE</sequence>
<feature type="region of interest" description="Linker" evidence="18">
    <location>
        <begin position="229"/>
        <end position="249"/>
    </location>
</feature>
<dbReference type="PROSITE" id="PS00101">
    <property type="entry name" value="HEXAPEP_TRANSFERASES"/>
    <property type="match status" value="1"/>
</dbReference>
<dbReference type="GO" id="GO:0009252">
    <property type="term" value="P:peptidoglycan biosynthetic process"/>
    <property type="evidence" value="ECO:0007669"/>
    <property type="project" value="UniProtKB-UniRule"/>
</dbReference>
<dbReference type="CDD" id="cd03353">
    <property type="entry name" value="LbH_GlmU_C"/>
    <property type="match status" value="1"/>
</dbReference>
<dbReference type="AlphaFoldDB" id="A0AA43RHC9"/>
<evidence type="ECO:0000256" key="12">
    <source>
        <dbReference type="ARBA" id="ARBA00023268"/>
    </source>
</evidence>
<evidence type="ECO:0000256" key="1">
    <source>
        <dbReference type="ARBA" id="ARBA00004496"/>
    </source>
</evidence>
<keyword evidence="21" id="KW-1185">Reference proteome</keyword>
<feature type="binding site" evidence="18">
    <location>
        <position position="438"/>
    </location>
    <ligand>
        <name>acetyl-CoA</name>
        <dbReference type="ChEBI" id="CHEBI:57288"/>
    </ligand>
</feature>
<comment type="similarity">
    <text evidence="3 18">In the N-terminal section; belongs to the N-acetylglucosamine-1-phosphate uridyltransferase family.</text>
</comment>
<feature type="binding site" evidence="18">
    <location>
        <position position="421"/>
    </location>
    <ligand>
        <name>acetyl-CoA</name>
        <dbReference type="ChEBI" id="CHEBI:57288"/>
    </ligand>
</feature>
<dbReference type="GO" id="GO:0005737">
    <property type="term" value="C:cytoplasm"/>
    <property type="evidence" value="ECO:0007669"/>
    <property type="project" value="UniProtKB-SubCell"/>
</dbReference>
<dbReference type="SUPFAM" id="SSF51161">
    <property type="entry name" value="Trimeric LpxA-like enzymes"/>
    <property type="match status" value="1"/>
</dbReference>
<evidence type="ECO:0000256" key="18">
    <source>
        <dbReference type="HAMAP-Rule" id="MF_01631"/>
    </source>
</evidence>
<dbReference type="Gene3D" id="3.90.550.10">
    <property type="entry name" value="Spore Coat Polysaccharide Biosynthesis Protein SpsA, Chain A"/>
    <property type="match status" value="1"/>
</dbReference>
<evidence type="ECO:0000256" key="7">
    <source>
        <dbReference type="ARBA" id="ARBA00022723"/>
    </source>
</evidence>
<keyword evidence="12 18" id="KW-0511">Multifunctional enzyme</keyword>
<comment type="function">
    <text evidence="17 18">Catalyzes the last two sequential reactions in the de novo biosynthetic pathway for UDP-N-acetylglucosamine (UDP-GlcNAc). The C-terminal domain catalyzes the transfer of acetyl group from acetyl coenzyme A to glucosamine-1-phosphate (GlcN-1-P) to produce N-acetylglucosamine-1-phosphate (GlcNAc-1-P), which is converted into UDP-GlcNAc by the transfer of uridine 5-monophosphate (from uridine 5-triphosphate), a reaction catalyzed by the N-terminal domain.</text>
</comment>
<dbReference type="GO" id="GO:0009245">
    <property type="term" value="P:lipid A biosynthetic process"/>
    <property type="evidence" value="ECO:0007669"/>
    <property type="project" value="UniProtKB-UniRule"/>
</dbReference>
<dbReference type="EMBL" id="JAUMVS010000055">
    <property type="protein sequence ID" value="MDO4841848.1"/>
    <property type="molecule type" value="Genomic_DNA"/>
</dbReference>
<evidence type="ECO:0000313" key="20">
    <source>
        <dbReference type="EMBL" id="MDO4841848.1"/>
    </source>
</evidence>
<feature type="active site" description="Proton acceptor" evidence="18">
    <location>
        <position position="361"/>
    </location>
</feature>
<dbReference type="InterPro" id="IPR038009">
    <property type="entry name" value="GlmU_C_LbH"/>
</dbReference>
<dbReference type="Pfam" id="PF00132">
    <property type="entry name" value="Hexapep"/>
    <property type="match status" value="1"/>
</dbReference>
<dbReference type="Gene3D" id="2.160.10.10">
    <property type="entry name" value="Hexapeptide repeat proteins"/>
    <property type="match status" value="1"/>
</dbReference>
<keyword evidence="10 18" id="KW-0133">Cell shape</keyword>
<feature type="domain" description="MobA-like NTP transferase" evidence="19">
    <location>
        <begin position="6"/>
        <end position="139"/>
    </location>
</feature>
<keyword evidence="5 18" id="KW-0808">Transferase</keyword>
<dbReference type="GO" id="GO:0008360">
    <property type="term" value="P:regulation of cell shape"/>
    <property type="evidence" value="ECO:0007669"/>
    <property type="project" value="UniProtKB-KW"/>
</dbReference>
<proteinExistence type="inferred from homology"/>
<keyword evidence="14 18" id="KW-0961">Cell wall biogenesis/degradation</keyword>
<evidence type="ECO:0000256" key="14">
    <source>
        <dbReference type="ARBA" id="ARBA00023316"/>
    </source>
</evidence>
<evidence type="ECO:0000256" key="5">
    <source>
        <dbReference type="ARBA" id="ARBA00022679"/>
    </source>
</evidence>
<feature type="binding site" evidence="18">
    <location>
        <position position="375"/>
    </location>
    <ligand>
        <name>UDP-N-acetyl-alpha-D-glucosamine</name>
        <dbReference type="ChEBI" id="CHEBI:57705"/>
    </ligand>
</feature>
<dbReference type="SUPFAM" id="SSF53448">
    <property type="entry name" value="Nucleotide-diphospho-sugar transferases"/>
    <property type="match status" value="1"/>
</dbReference>
<dbReference type="InterPro" id="IPR050065">
    <property type="entry name" value="GlmU-like"/>
</dbReference>
<keyword evidence="11 18" id="KW-0573">Peptidoglycan synthesis</keyword>
<keyword evidence="9 18" id="KW-0460">Magnesium</keyword>
<protein>
    <recommendedName>
        <fullName evidence="18">Bifunctional protein GlmU</fullName>
    </recommendedName>
    <domain>
        <recommendedName>
            <fullName evidence="18">UDP-N-acetylglucosamine pyrophosphorylase</fullName>
            <ecNumber evidence="18">2.7.7.23</ecNumber>
        </recommendedName>
        <alternativeName>
            <fullName evidence="18">N-acetylglucosamine-1-phosphate uridyltransferase</fullName>
        </alternativeName>
    </domain>
    <domain>
        <recommendedName>
            <fullName evidence="18">Glucosamine-1-phosphate N-acetyltransferase</fullName>
            <ecNumber evidence="18">2.3.1.157</ecNumber>
        </recommendedName>
    </domain>
</protein>
<feature type="binding site" evidence="18">
    <location>
        <position position="153"/>
    </location>
    <ligand>
        <name>UDP-N-acetyl-alpha-D-glucosamine</name>
        <dbReference type="ChEBI" id="CHEBI:57705"/>
    </ligand>
</feature>
<comment type="caution">
    <text evidence="20">The sequence shown here is derived from an EMBL/GenBank/DDBJ whole genome shotgun (WGS) entry which is preliminary data.</text>
</comment>
<feature type="binding site" evidence="18">
    <location>
        <position position="403"/>
    </location>
    <ligand>
        <name>acetyl-CoA</name>
        <dbReference type="ChEBI" id="CHEBI:57288"/>
    </ligand>
</feature>
<feature type="binding site" evidence="18">
    <location>
        <begin position="8"/>
        <end position="11"/>
    </location>
    <ligand>
        <name>UDP-N-acetyl-alpha-D-glucosamine</name>
        <dbReference type="ChEBI" id="CHEBI:57705"/>
    </ligand>
</feature>
<dbReference type="GO" id="GO:0000902">
    <property type="term" value="P:cell morphogenesis"/>
    <property type="evidence" value="ECO:0007669"/>
    <property type="project" value="UniProtKB-UniRule"/>
</dbReference>
<keyword evidence="13 18" id="KW-0012">Acyltransferase</keyword>
<evidence type="ECO:0000256" key="10">
    <source>
        <dbReference type="ARBA" id="ARBA00022960"/>
    </source>
</evidence>
<gene>
    <name evidence="18 20" type="primary">glmU</name>
    <name evidence="20" type="ORF">Q3982_04140</name>
</gene>
<feature type="binding site" evidence="18">
    <location>
        <begin position="384"/>
        <end position="385"/>
    </location>
    <ligand>
        <name>acetyl-CoA</name>
        <dbReference type="ChEBI" id="CHEBI:57288"/>
    </ligand>
</feature>
<dbReference type="PANTHER" id="PTHR43584">
    <property type="entry name" value="NUCLEOTIDYL TRANSFERASE"/>
    <property type="match status" value="1"/>
</dbReference>
<evidence type="ECO:0000256" key="6">
    <source>
        <dbReference type="ARBA" id="ARBA00022695"/>
    </source>
</evidence>
<evidence type="ECO:0000256" key="13">
    <source>
        <dbReference type="ARBA" id="ARBA00023315"/>
    </source>
</evidence>
<organism evidence="20 21">
    <name type="scientific">Phoenicibacter congonensis</name>
    <dbReference type="NCBI Taxonomy" id="1944646"/>
    <lineage>
        <taxon>Bacteria</taxon>
        <taxon>Bacillati</taxon>
        <taxon>Actinomycetota</taxon>
        <taxon>Coriobacteriia</taxon>
        <taxon>Eggerthellales</taxon>
        <taxon>Eggerthellaceae</taxon>
        <taxon>Phoenicibacter</taxon>
    </lineage>
</organism>
<evidence type="ECO:0000256" key="8">
    <source>
        <dbReference type="ARBA" id="ARBA00022737"/>
    </source>
</evidence>
<comment type="catalytic activity">
    <reaction evidence="16 18">
        <text>N-acetyl-alpha-D-glucosamine 1-phosphate + UTP + H(+) = UDP-N-acetyl-alpha-D-glucosamine + diphosphate</text>
        <dbReference type="Rhea" id="RHEA:13509"/>
        <dbReference type="ChEBI" id="CHEBI:15378"/>
        <dbReference type="ChEBI" id="CHEBI:33019"/>
        <dbReference type="ChEBI" id="CHEBI:46398"/>
        <dbReference type="ChEBI" id="CHEBI:57705"/>
        <dbReference type="ChEBI" id="CHEBI:57776"/>
        <dbReference type="EC" id="2.7.7.23"/>
    </reaction>
</comment>
<evidence type="ECO:0000313" key="21">
    <source>
        <dbReference type="Proteomes" id="UP001168575"/>
    </source>
</evidence>
<name>A0AA43RHC9_9ACTN</name>
<feature type="binding site" evidence="18">
    <location>
        <position position="226"/>
    </location>
    <ligand>
        <name>UDP-N-acetyl-alpha-D-glucosamine</name>
        <dbReference type="ChEBI" id="CHEBI:57705"/>
    </ligand>
</feature>
<feature type="binding site" evidence="18">
    <location>
        <position position="22"/>
    </location>
    <ligand>
        <name>UDP-N-acetyl-alpha-D-glucosamine</name>
        <dbReference type="ChEBI" id="CHEBI:57705"/>
    </ligand>
</feature>
<comment type="caution">
    <text evidence="18">Lacks conserved residue(s) required for the propagation of feature annotation.</text>
</comment>
<dbReference type="InterPro" id="IPR011004">
    <property type="entry name" value="Trimer_LpxA-like_sf"/>
</dbReference>
<comment type="subunit">
    <text evidence="18">Homotrimer.</text>
</comment>
<evidence type="ECO:0000256" key="2">
    <source>
        <dbReference type="ARBA" id="ARBA00007707"/>
    </source>
</evidence>
<comment type="catalytic activity">
    <reaction evidence="15 18">
        <text>alpha-D-glucosamine 1-phosphate + acetyl-CoA = N-acetyl-alpha-D-glucosamine 1-phosphate + CoA + H(+)</text>
        <dbReference type="Rhea" id="RHEA:13725"/>
        <dbReference type="ChEBI" id="CHEBI:15378"/>
        <dbReference type="ChEBI" id="CHEBI:57287"/>
        <dbReference type="ChEBI" id="CHEBI:57288"/>
        <dbReference type="ChEBI" id="CHEBI:57776"/>
        <dbReference type="ChEBI" id="CHEBI:58516"/>
        <dbReference type="EC" id="2.3.1.157"/>
    </reaction>
</comment>
<dbReference type="InterPro" id="IPR025877">
    <property type="entry name" value="MobA-like_NTP_Trfase"/>
</dbReference>
<reference evidence="20" key="1">
    <citation type="submission" date="2023-07" db="EMBL/GenBank/DDBJ databases">
        <title>Between Cages and Wild: Unraveling the Impact of Captivity on Animal Microbiomes and Antimicrobial Resistance.</title>
        <authorList>
            <person name="Schmartz G.P."/>
            <person name="Rehner J."/>
            <person name="Schuff M.J."/>
            <person name="Becker S.L."/>
            <person name="Kravczyk M."/>
            <person name="Gurevich A."/>
            <person name="Francke R."/>
            <person name="Mueller R."/>
            <person name="Keller V."/>
            <person name="Keller A."/>
        </authorList>
    </citation>
    <scope>NUCLEOTIDE SEQUENCE</scope>
    <source>
        <strain evidence="20">S12M_St_49</strain>
    </source>
</reference>